<evidence type="ECO:0000313" key="5">
    <source>
        <dbReference type="EMBL" id="RKP54000.1"/>
    </source>
</evidence>
<dbReference type="SUPFAM" id="SSF49373">
    <property type="entry name" value="Invasin/intimin cell-adhesion fragments"/>
    <property type="match status" value="1"/>
</dbReference>
<dbReference type="EMBL" id="RBZM01000005">
    <property type="protein sequence ID" value="RKP54000.1"/>
    <property type="molecule type" value="Genomic_DNA"/>
</dbReference>
<sequence>MERKKPLSNDLWRGALIDGLASFFSDGLFYHAKVKLFVILSFVGCLVQENDHGRSHRMSSLVSKHKKWYSLAMTAIMLTTIILPNGWLPAAKAAAANHVVISGIFGGNGATNLYGSDYVELYNPTDGNVALDGWSIQYASATGAFTQQNAIPSGQSIKAHGYYLIKLVTTAGGPNLPVTEDMTGTINLSGTAGKVALAKVTTGITGVTDPNAVDVVGYGTTATGYEGSGPTAAPSSTTALMRKTNLGNDPVLTSGEGNGWDNDDNKTDFVVTATPKIRNSSSPVEPALSGGGTETPPPSEKSANPTASLITLRDDYTTLTGAAGAVTGGSTVNVYFQDNSLAGSTTALSDGSFALTFGNPGQNASVQVSATEKGKDASDKVNVSVQKSAKPDASKITFVNASTVTGVAGAVPNNAVVNVYFADNSLAGTTTAAANGSFSATLSNSGNKTTVNVAAKENGKLESDKASVSLTVSGGAFQPGDVVISQIYANGGNSGAFYKNKLFELYNNTDRDINFNNQWALIYVSATGTSFGAGTKLTGTIKAHGYYLVGGASGTTGADLPITPDQTTTLNPSGSAGGILALANSTTGLSSQDDPNAIDIVAYGNGTNTSFATKTDHWGTPYYSSMIGGGTLLRKTDVGSEPRAAFGLGNGFFSKDVSKDFVINAPNSTANPEEVKFRNTKSMLSPDASKIGLTNTAVTGAAGSVPASTTVKVYVENGGNVTVAGQTTSGADGSFNTTITNPNQSVYVTYTDASQKESVYSRVDKTPNAGAVVPIGQLRTNDANGLLLNIGYATTVEGVVTSGNKALGTEKTSFYIQDATGGISVIGAKDPTFAIQPGHKVRVAGTVAFTASTAQFVAVSVTDLGTATPLTAAAVTLDSLNAYAKAEPLEGKLVTFTGKVANVPTSGPEYNITVADEAGNSANVRIVPTSGIDVAGGAVTLGETYTFTGIVGQYKLTSPYTSGYYVLPRNASDIRGELQLDHTPLLKAYTGVDASFKASAKFADTVTIWYKGQGGSSYTAVPMASADGLNYNGKILKGSMPTGKLLYYIEAVGGGKTKSVGTAAAPIAIDIVQDKDGPEYSNPLPLVGDQLETKHPVISVSMDDPNGVDAATATISIDNVNFTSKAVVTESGIKLTLTTSDDLTEGEHTVKVTSKDKLGNPSTYSWTFKVLPRFTGGNHYRGTTHNHTNISHDAAGAPEDALKAALAHDYDWFAFSDHSHDIDAKLVGTDTVDHKGMPERKGGSDWQLTKDLANQYTKNGSFVVFPAFEMTSTTWGHSNVFGTTNFIDRVQNGGQYQKLQNYYAWVLTYDDVVAQFNHPAMSANAFDNFIPYDKNVDRLFTMLEVGNGSGNYSYANAQDKFFNALDLGWHVSPTYGEDNHDATWGQTKQRTVIVAKDLTQESLLDAMKKMHVYFTEDPNAKLDVTASGWYMGSTVDTKDLQFNITGSDPVLEQKSNPKYSFLKTTSNDNIAKVELVTNGGRVIDTYTPTSDSTSFNWKPNVNVAGGQQWFVVRVTQKDGDRVYSSPIWSPVEPVSVKVSDVSATDGAIVGGFSANLQAGISNLGTVDVTNVTAHFYYDQVDASHFIGDAAIASLKSNASATASVTWAAPVAGEHKIVVVLSSSDNDLGDNKYEQAFSIKAPLGKTVLIDASKQNENSTKDAGTYKDNMKLFTVMMRQQGYTVAENALPITDAVLSNATVLYISHPSTAYGASEIAAINKFVANGGSLLLTEKSNFGGSNQNLNSILSGVGSTLMVNDDGVFDETAYGNFWATPLTSNFSVRAHPTPVSNNLTDFVSTIEYYSGSSLAKNDGSGGKVALTNSDTVTVLVRGNETTFQDSPTIKAGSAQYNVQTSKGKTGPALTDVTGGSAIPLIASETVGKGRVVVSGMNIFNDKQMDQTFSPKGNDPFALNVVNWLSHLEPKVTNIADARKLPDGTQVLIQGKVTTAAGVFFDSAYVQDATGGIMAFNEVPVGSLKLGDEVRVYGHIKIFENNTEIEFDKFDNSIVKVSSGTPVEPKAVSTKQSVSDEYQGQLVKVTGKVTSIPDDTSYIVNDGSGDVLVFVDGYIINQSGPIPKLKVGDTLEAVGLSGKFSGGDRLRVRDTKELKKVGASDVAVTSVKLDQSTLSLKAGGTPVKLNATVNPSNATNTAVTWKSSNTAVATVDNTGKVTPIAAGSATITVTTVDGGFTASSTVTVSATLQSTKVVLSGSGQVVSGTPFDVTYGLKNVDGTIYAQDLVVQYDPTKVTFVSATPVKDGLVIADQTESNGEVRFVVASLGENKGVNADGDLLKLQFTAKALTESADATITVSKAVVAIGNGTETKLDSTSLTFKVFVAAHKDVLNALITDAQNRYDAAVVGTKYGQYSAESKAALKTAIDSAKAVASNDNATQQQVDQAIAALTTAVQTFSDSVVPRMKEDLNGDGIISIGDLAIVAMHYGKTSADPNWNFIKIADINNDGIIDIVDLSMVARKITQGI</sequence>
<dbReference type="InterPro" id="IPR002105">
    <property type="entry name" value="Dockerin_1_rpt"/>
</dbReference>
<dbReference type="Gene3D" id="3.20.20.140">
    <property type="entry name" value="Metal-dependent hydrolases"/>
    <property type="match status" value="1"/>
</dbReference>
<keyword evidence="2" id="KW-0472">Membrane</keyword>
<dbReference type="Pfam" id="PF07705">
    <property type="entry name" value="CARDB"/>
    <property type="match status" value="1"/>
</dbReference>
<feature type="domain" description="LTD" evidence="4">
    <location>
        <begin position="86"/>
        <end position="220"/>
    </location>
</feature>
<dbReference type="SUPFAM" id="SSF52317">
    <property type="entry name" value="Class I glutamine amidotransferase-like"/>
    <property type="match status" value="1"/>
</dbReference>
<dbReference type="Gene3D" id="2.60.40.10">
    <property type="entry name" value="Immunoglobulins"/>
    <property type="match status" value="2"/>
</dbReference>
<dbReference type="PROSITE" id="PS51766">
    <property type="entry name" value="DOCKERIN"/>
    <property type="match status" value="1"/>
</dbReference>
<dbReference type="SUPFAM" id="SSF89550">
    <property type="entry name" value="PHP domain-like"/>
    <property type="match status" value="1"/>
</dbReference>
<evidence type="ECO:0000259" key="4">
    <source>
        <dbReference type="PROSITE" id="PS51841"/>
    </source>
</evidence>
<evidence type="ECO:0000259" key="3">
    <source>
        <dbReference type="PROSITE" id="PS51766"/>
    </source>
</evidence>
<evidence type="ECO:0000256" key="2">
    <source>
        <dbReference type="SAM" id="Phobius"/>
    </source>
</evidence>
<feature type="domain" description="LTD" evidence="4">
    <location>
        <begin position="464"/>
        <end position="605"/>
    </location>
</feature>
<dbReference type="InterPro" id="IPR018247">
    <property type="entry name" value="EF_Hand_1_Ca_BS"/>
</dbReference>
<dbReference type="SUPFAM" id="SSF101756">
    <property type="entry name" value="Hypothetical protein YgiW"/>
    <property type="match status" value="1"/>
</dbReference>
<feature type="region of interest" description="Disordered" evidence="1">
    <location>
        <begin position="275"/>
        <end position="306"/>
    </location>
</feature>
<dbReference type="GO" id="GO:0004553">
    <property type="term" value="F:hydrolase activity, hydrolyzing O-glycosyl compounds"/>
    <property type="evidence" value="ECO:0007669"/>
    <property type="project" value="InterPro"/>
</dbReference>
<dbReference type="Pfam" id="PF14258">
    <property type="entry name" value="DUF4350"/>
    <property type="match status" value="1"/>
</dbReference>
<organism evidence="5 6">
    <name type="scientific">Cohnella endophytica</name>
    <dbReference type="NCBI Taxonomy" id="2419778"/>
    <lineage>
        <taxon>Bacteria</taxon>
        <taxon>Bacillati</taxon>
        <taxon>Bacillota</taxon>
        <taxon>Bacilli</taxon>
        <taxon>Bacillales</taxon>
        <taxon>Paenibacillaceae</taxon>
        <taxon>Cohnella</taxon>
    </lineage>
</organism>
<comment type="caution">
    <text evidence="5">The sequence shown here is derived from an EMBL/GenBank/DDBJ whole genome shotgun (WGS) entry which is preliminary data.</text>
</comment>
<feature type="transmembrane region" description="Helical" evidence="2">
    <location>
        <begin position="28"/>
        <end position="47"/>
    </location>
</feature>
<dbReference type="Gene3D" id="3.40.50.880">
    <property type="match status" value="1"/>
</dbReference>
<evidence type="ECO:0000256" key="1">
    <source>
        <dbReference type="SAM" id="MobiDB-lite"/>
    </source>
</evidence>
<dbReference type="GO" id="GO:0030246">
    <property type="term" value="F:carbohydrate binding"/>
    <property type="evidence" value="ECO:0007669"/>
    <property type="project" value="InterPro"/>
</dbReference>
<dbReference type="Gene3D" id="1.20.1270.90">
    <property type="entry name" value="AF1782-like"/>
    <property type="match status" value="1"/>
</dbReference>
<keyword evidence="6" id="KW-1185">Reference proteome</keyword>
<dbReference type="InterPro" id="IPR008964">
    <property type="entry name" value="Invasin/intimin_cell_adhesion"/>
</dbReference>
<dbReference type="Proteomes" id="UP000282076">
    <property type="component" value="Unassembled WGS sequence"/>
</dbReference>
<dbReference type="InterPro" id="IPR036439">
    <property type="entry name" value="Dockerin_dom_sf"/>
</dbReference>
<dbReference type="PROSITE" id="PS51841">
    <property type="entry name" value="LTD"/>
    <property type="match status" value="2"/>
</dbReference>
<dbReference type="InterPro" id="IPR029062">
    <property type="entry name" value="Class_I_gatase-like"/>
</dbReference>
<dbReference type="InterPro" id="IPR011635">
    <property type="entry name" value="CARDB"/>
</dbReference>
<protein>
    <submittedName>
        <fullName evidence="5">Ig domain-containing protein group 2 domain-containing protein</fullName>
    </submittedName>
</protein>
<dbReference type="SUPFAM" id="SSF63446">
    <property type="entry name" value="Type I dockerin domain"/>
    <property type="match status" value="1"/>
</dbReference>
<dbReference type="Pfam" id="PF07554">
    <property type="entry name" value="FIVAR"/>
    <property type="match status" value="1"/>
</dbReference>
<dbReference type="InterPro" id="IPR036700">
    <property type="entry name" value="BOBF_sf"/>
</dbReference>
<dbReference type="InterPro" id="IPR013783">
    <property type="entry name" value="Ig-like_fold"/>
</dbReference>
<dbReference type="Gene3D" id="2.60.40.1080">
    <property type="match status" value="1"/>
</dbReference>
<dbReference type="Gene3D" id="2.60.40.680">
    <property type="match status" value="1"/>
</dbReference>
<proteinExistence type="predicted"/>
<reference evidence="5 6" key="1">
    <citation type="submission" date="2018-10" db="EMBL/GenBank/DDBJ databases">
        <title>Cohnella sp. M2MS4P-1, whole genome shotgun sequence.</title>
        <authorList>
            <person name="Tuo L."/>
        </authorList>
    </citation>
    <scope>NUCLEOTIDE SEQUENCE [LARGE SCALE GENOMIC DNA]</scope>
    <source>
        <strain evidence="5 6">M2MS4P-1</strain>
    </source>
</reference>
<feature type="domain" description="Dockerin" evidence="3">
    <location>
        <begin position="2412"/>
        <end position="2476"/>
    </location>
</feature>
<dbReference type="PROSITE" id="PS00018">
    <property type="entry name" value="EF_HAND_1"/>
    <property type="match status" value="1"/>
</dbReference>
<dbReference type="SUPFAM" id="SSF49384">
    <property type="entry name" value="Carbohydrate-binding domain"/>
    <property type="match status" value="1"/>
</dbReference>
<keyword evidence="2" id="KW-0812">Transmembrane</keyword>
<dbReference type="InterPro" id="IPR016134">
    <property type="entry name" value="Dockerin_dom"/>
</dbReference>
<dbReference type="GO" id="GO:0000272">
    <property type="term" value="P:polysaccharide catabolic process"/>
    <property type="evidence" value="ECO:0007669"/>
    <property type="project" value="InterPro"/>
</dbReference>
<dbReference type="InterPro" id="IPR016195">
    <property type="entry name" value="Pol/histidinol_Pase-like"/>
</dbReference>
<dbReference type="InterPro" id="IPR001322">
    <property type="entry name" value="Lamin_tail_dom"/>
</dbReference>
<dbReference type="Pfam" id="PF00404">
    <property type="entry name" value="Dockerin_1"/>
    <property type="match status" value="1"/>
</dbReference>
<dbReference type="Pfam" id="PF02368">
    <property type="entry name" value="Big_2"/>
    <property type="match status" value="1"/>
</dbReference>
<dbReference type="InterPro" id="IPR025646">
    <property type="entry name" value="DUF4350"/>
</dbReference>
<dbReference type="CDD" id="cd14254">
    <property type="entry name" value="Dockerin_II"/>
    <property type="match status" value="1"/>
</dbReference>
<dbReference type="CDD" id="cd08547">
    <property type="entry name" value="Type_II_cohesin"/>
    <property type="match status" value="1"/>
</dbReference>
<dbReference type="InterPro" id="IPR008965">
    <property type="entry name" value="CBM2/CBM3_carb-bd_dom_sf"/>
</dbReference>
<name>A0A494XTT9_9BACL</name>
<evidence type="ECO:0000313" key="6">
    <source>
        <dbReference type="Proteomes" id="UP000282076"/>
    </source>
</evidence>
<gene>
    <name evidence="5" type="ORF">D7Z26_11460</name>
</gene>
<feature type="transmembrane region" description="Helical" evidence="2">
    <location>
        <begin position="68"/>
        <end position="88"/>
    </location>
</feature>
<accession>A0A494XTT9</accession>
<keyword evidence="2" id="KW-1133">Transmembrane helix</keyword>
<dbReference type="SMART" id="SM00635">
    <property type="entry name" value="BID_2"/>
    <property type="match status" value="1"/>
</dbReference>
<dbReference type="Pfam" id="PF00932">
    <property type="entry name" value="LTD"/>
    <property type="match status" value="2"/>
</dbReference>
<dbReference type="Gene3D" id="1.10.1330.10">
    <property type="entry name" value="Dockerin domain"/>
    <property type="match status" value="1"/>
</dbReference>
<dbReference type="InterPro" id="IPR003343">
    <property type="entry name" value="Big_2"/>
</dbReference>